<keyword evidence="2" id="KW-1185">Reference proteome</keyword>
<accession>U1YLR6</accession>
<dbReference type="EMBL" id="AWSJ01000014">
    <property type="protein sequence ID" value="ERI11741.1"/>
    <property type="molecule type" value="Genomic_DNA"/>
</dbReference>
<dbReference type="Proteomes" id="UP000016511">
    <property type="component" value="Unassembled WGS sequence"/>
</dbReference>
<proteinExistence type="predicted"/>
<protein>
    <submittedName>
        <fullName evidence="1">Uncharacterized protein</fullName>
    </submittedName>
</protein>
<gene>
    <name evidence="1" type="ORF">HMPREF0083_00158</name>
</gene>
<name>U1YLR6_ANEAE</name>
<dbReference type="PATRIC" id="fig|649747.3.peg.139"/>
<dbReference type="AlphaFoldDB" id="U1YLR6"/>
<sequence length="39" mass="4294">MGNSAIMPSFRFVPQGLRDLGLDAGVVNRYQVTKKNTLV</sequence>
<evidence type="ECO:0000313" key="1">
    <source>
        <dbReference type="EMBL" id="ERI11741.1"/>
    </source>
</evidence>
<reference evidence="1 2" key="1">
    <citation type="submission" date="2013-08" db="EMBL/GenBank/DDBJ databases">
        <authorList>
            <person name="Weinstock G."/>
            <person name="Sodergren E."/>
            <person name="Wylie T."/>
            <person name="Fulton L."/>
            <person name="Fulton R."/>
            <person name="Fronick C."/>
            <person name="O'Laughlin M."/>
            <person name="Godfrey J."/>
            <person name="Miner T."/>
            <person name="Herter B."/>
            <person name="Appelbaum E."/>
            <person name="Cordes M."/>
            <person name="Lek S."/>
            <person name="Wollam A."/>
            <person name="Pepin K.H."/>
            <person name="Palsikar V.B."/>
            <person name="Mitreva M."/>
            <person name="Wilson R.K."/>
        </authorList>
    </citation>
    <scope>NUCLEOTIDE SEQUENCE [LARGE SCALE GENOMIC DNA]</scope>
    <source>
        <strain evidence="1 2">ATCC 12856</strain>
    </source>
</reference>
<dbReference type="HOGENOM" id="CLU_3303890_0_0_9"/>
<evidence type="ECO:0000313" key="2">
    <source>
        <dbReference type="Proteomes" id="UP000016511"/>
    </source>
</evidence>
<comment type="caution">
    <text evidence="1">The sequence shown here is derived from an EMBL/GenBank/DDBJ whole genome shotgun (WGS) entry which is preliminary data.</text>
</comment>
<organism evidence="1 2">
    <name type="scientific">Aneurinibacillus aneurinilyticus ATCC 12856</name>
    <dbReference type="NCBI Taxonomy" id="649747"/>
    <lineage>
        <taxon>Bacteria</taxon>
        <taxon>Bacillati</taxon>
        <taxon>Bacillota</taxon>
        <taxon>Bacilli</taxon>
        <taxon>Bacillales</taxon>
        <taxon>Paenibacillaceae</taxon>
        <taxon>Aneurinibacillus group</taxon>
        <taxon>Aneurinibacillus</taxon>
    </lineage>
</organism>